<evidence type="ECO:0000256" key="2">
    <source>
        <dbReference type="PIRSR" id="PIRSR620023-2"/>
    </source>
</evidence>
<evidence type="ECO:0000313" key="5">
    <source>
        <dbReference type="Proteomes" id="UP000006793"/>
    </source>
</evidence>
<feature type="active site" description="Proton acceptor" evidence="1">
    <location>
        <position position="20"/>
    </location>
</feature>
<feature type="binding site" evidence="2">
    <location>
        <position position="147"/>
    </location>
    <ligand>
        <name>substrate</name>
    </ligand>
</feature>
<dbReference type="Gene3D" id="3.40.50.2000">
    <property type="entry name" value="Glycogen Phosphorylase B"/>
    <property type="match status" value="1"/>
</dbReference>
<feature type="binding site" evidence="2">
    <location>
        <position position="247"/>
    </location>
    <ligand>
        <name>substrate</name>
    </ligand>
</feature>
<evidence type="ECO:0000313" key="4">
    <source>
        <dbReference type="EMBL" id="AEH44330.1"/>
    </source>
</evidence>
<keyword evidence="5" id="KW-1185">Reference proteome</keyword>
<dbReference type="GO" id="GO:0016758">
    <property type="term" value="F:hexosyltransferase activity"/>
    <property type="evidence" value="ECO:0007669"/>
    <property type="project" value="InterPro"/>
</dbReference>
<proteinExistence type="predicted"/>
<sequence length="489" mass="56813">MDGLRVYILTEGSSSIGFGHVTRCLSLYQAFEERGIKPKFIVNGDKSIVELLKGTNYEIVNWLKEQQKIFKIVKDSDIVVVDSYLTDKNFHENLSKLVKLPVYIDDNKRIDYPKGVVVNGNIHAEGLNYPRRKEVIYLLGTKYIPLRKEFWEVPEKEIRKTIQSVMVTFGGDDIKKMTPKVLKLLNENYPELKKNVIIGKGFHNVDEIKTVADENTNLIYYPNAEEIKQAMLDYDIAISAGGQTLYELARVGVPTIAVAVADNQLKNVKGWEKTGFIEYTGWWKDKYVLDNIIFSIEKLKGFDVRLNRYIIGRRLVDGIGSLRNISKVLKILINKELIFREVKERDIWDIYEISNDNTVRQVSFNSNHIDKEEHKRWFANNYRNNFYVIVFRRKVIGQIRFSVKSENNEAIVSISLHRNYRQLGLGKFLLKKGLKKFLEGNKSITKIIALIKKSNYKSKSLFESVGFEKAENNGEWFRYELTRDKHEGI</sequence>
<dbReference type="Gene3D" id="3.40.630.30">
    <property type="match status" value="1"/>
</dbReference>
<evidence type="ECO:0000256" key="1">
    <source>
        <dbReference type="PIRSR" id="PIRSR620023-1"/>
    </source>
</evidence>
<dbReference type="NCBIfam" id="TIGR03590">
    <property type="entry name" value="PseG"/>
    <property type="match status" value="1"/>
</dbReference>
<dbReference type="eggNOG" id="COG3980">
    <property type="taxonomic scope" value="Bacteria"/>
</dbReference>
<reference evidence="4 5" key="2">
    <citation type="journal article" date="2012" name="Stand. Genomic Sci.">
        <title>Complete genome sequence of the thermophilic sulfate-reducing ocean bacterium Thermodesulfatator indicus type strain (CIR29812(T)).</title>
        <authorList>
            <person name="Anderson I."/>
            <person name="Saunders E."/>
            <person name="Lapidus A."/>
            <person name="Nolan M."/>
            <person name="Lucas S."/>
            <person name="Tice H."/>
            <person name="Del Rio T.G."/>
            <person name="Cheng J.F."/>
            <person name="Han C."/>
            <person name="Tapia R."/>
            <person name="Goodwin L.A."/>
            <person name="Pitluck S."/>
            <person name="Liolios K."/>
            <person name="Mavromatis K."/>
            <person name="Pagani I."/>
            <person name="Ivanova N."/>
            <person name="Mikhailova N."/>
            <person name="Pati A."/>
            <person name="Chen A."/>
            <person name="Palaniappan K."/>
            <person name="Land M."/>
            <person name="Hauser L."/>
            <person name="Jeffries C.D."/>
            <person name="Chang Y.J."/>
            <person name="Brambilla E.M."/>
            <person name="Rohde M."/>
            <person name="Spring S."/>
            <person name="Goker M."/>
            <person name="Detter J.C."/>
            <person name="Woyke T."/>
            <person name="Bristow J."/>
            <person name="Eisen J.A."/>
            <person name="Markowitz V."/>
            <person name="Hugenholtz P."/>
            <person name="Kyrpides N.C."/>
            <person name="Klenk H.P."/>
        </authorList>
    </citation>
    <scope>NUCLEOTIDE SEQUENCE [LARGE SCALE GENOMIC DNA]</scope>
    <source>
        <strain evidence="5">DSM 15286 / JCM 11887 / CIR29812</strain>
    </source>
</reference>
<dbReference type="SUPFAM" id="SSF55729">
    <property type="entry name" value="Acyl-CoA N-acyltransferases (Nat)"/>
    <property type="match status" value="1"/>
</dbReference>
<dbReference type="Gene3D" id="3.40.50.11190">
    <property type="match status" value="1"/>
</dbReference>
<dbReference type="InterPro" id="IPR000182">
    <property type="entry name" value="GNAT_dom"/>
</dbReference>
<accession>F8AAQ5</accession>
<name>F8AAQ5_THEID</name>
<dbReference type="Pfam" id="PF04101">
    <property type="entry name" value="Glyco_tran_28_C"/>
    <property type="match status" value="1"/>
</dbReference>
<dbReference type="PaxDb" id="667014-Thein_0448"/>
<dbReference type="KEGG" id="tid:Thein_0448"/>
<dbReference type="Proteomes" id="UP000006793">
    <property type="component" value="Chromosome"/>
</dbReference>
<dbReference type="SUPFAM" id="SSF53756">
    <property type="entry name" value="UDP-Glycosyltransferase/glycogen phosphorylase"/>
    <property type="match status" value="1"/>
</dbReference>
<dbReference type="AlphaFoldDB" id="F8AAQ5"/>
<dbReference type="InterPro" id="IPR020023">
    <property type="entry name" value="PseG"/>
</dbReference>
<dbReference type="InParanoid" id="F8AAQ5"/>
<dbReference type="EMBL" id="CP002683">
    <property type="protein sequence ID" value="AEH44330.1"/>
    <property type="molecule type" value="Genomic_DNA"/>
</dbReference>
<evidence type="ECO:0000259" key="3">
    <source>
        <dbReference type="PROSITE" id="PS51186"/>
    </source>
</evidence>
<dbReference type="PATRIC" id="fig|667014.3.peg.466"/>
<reference evidence="5" key="1">
    <citation type="submission" date="2011-04" db="EMBL/GenBank/DDBJ databases">
        <title>The complete genome of Thermodesulfatator indicus DSM 15286.</title>
        <authorList>
            <person name="Lucas S."/>
            <person name="Copeland A."/>
            <person name="Lapidus A."/>
            <person name="Bruce D."/>
            <person name="Goodwin L."/>
            <person name="Pitluck S."/>
            <person name="Peters L."/>
            <person name="Kyrpides N."/>
            <person name="Mavromatis K."/>
            <person name="Pagani I."/>
            <person name="Ivanova N."/>
            <person name="Saunders L."/>
            <person name="Detter J.C."/>
            <person name="Tapia R."/>
            <person name="Han C."/>
            <person name="Land M."/>
            <person name="Hauser L."/>
            <person name="Markowitz V."/>
            <person name="Cheng J.-F."/>
            <person name="Hugenholtz P."/>
            <person name="Woyke T."/>
            <person name="Wu D."/>
            <person name="Spring S."/>
            <person name="Schroeder M."/>
            <person name="Brambilla E."/>
            <person name="Klenk H.-P."/>
            <person name="Eisen J.A."/>
        </authorList>
    </citation>
    <scope>NUCLEOTIDE SEQUENCE [LARGE SCALE GENOMIC DNA]</scope>
    <source>
        <strain evidence="5">DSM 15286 / JCM 11887 / CIR29812</strain>
    </source>
</reference>
<dbReference type="STRING" id="667014.Thein_0448"/>
<dbReference type="GO" id="GO:0016747">
    <property type="term" value="F:acyltransferase activity, transferring groups other than amino-acyl groups"/>
    <property type="evidence" value="ECO:0007669"/>
    <property type="project" value="InterPro"/>
</dbReference>
<dbReference type="InterPro" id="IPR007235">
    <property type="entry name" value="Glyco_trans_28_C"/>
</dbReference>
<dbReference type="HOGENOM" id="CLU_023406_0_1_0"/>
<dbReference type="InterPro" id="IPR016181">
    <property type="entry name" value="Acyl_CoA_acyltransferase"/>
</dbReference>
<gene>
    <name evidence="4" type="ordered locus">Thein_0448</name>
</gene>
<dbReference type="Pfam" id="PF13302">
    <property type="entry name" value="Acetyltransf_3"/>
    <property type="match status" value="1"/>
</dbReference>
<protein>
    <submittedName>
        <fullName evidence="4">Pseudaminic acid biosynthesis-associated protein PseG</fullName>
    </submittedName>
</protein>
<dbReference type="PROSITE" id="PS51186">
    <property type="entry name" value="GNAT"/>
    <property type="match status" value="1"/>
</dbReference>
<dbReference type="eggNOG" id="COG1247">
    <property type="taxonomic scope" value="Bacteria"/>
</dbReference>
<feature type="binding site" evidence="2">
    <location>
        <begin position="18"/>
        <end position="19"/>
    </location>
    <ligand>
        <name>substrate</name>
    </ligand>
</feature>
<organism evidence="4 5">
    <name type="scientific">Thermodesulfatator indicus (strain DSM 15286 / JCM 11887 / CIR29812)</name>
    <dbReference type="NCBI Taxonomy" id="667014"/>
    <lineage>
        <taxon>Bacteria</taxon>
        <taxon>Pseudomonadati</taxon>
        <taxon>Thermodesulfobacteriota</taxon>
        <taxon>Thermodesulfobacteria</taxon>
        <taxon>Thermodesulfobacteriales</taxon>
        <taxon>Thermodesulfatatoraceae</taxon>
        <taxon>Thermodesulfatator</taxon>
    </lineage>
</organism>
<feature type="domain" description="N-acetyltransferase" evidence="3">
    <location>
        <begin position="337"/>
        <end position="484"/>
    </location>
</feature>